<feature type="transmembrane region" description="Helical" evidence="8">
    <location>
        <begin position="34"/>
        <end position="65"/>
    </location>
</feature>
<dbReference type="SUPFAM" id="SSF103473">
    <property type="entry name" value="MFS general substrate transporter"/>
    <property type="match status" value="1"/>
</dbReference>
<dbReference type="Gene3D" id="1.20.1250.20">
    <property type="entry name" value="MFS general substrate transporter like domains"/>
    <property type="match status" value="1"/>
</dbReference>
<feature type="transmembrane region" description="Helical" evidence="8">
    <location>
        <begin position="336"/>
        <end position="356"/>
    </location>
</feature>
<feature type="transmembrane region" description="Helical" evidence="8">
    <location>
        <begin position="77"/>
        <end position="96"/>
    </location>
</feature>
<dbReference type="PANTHER" id="PTHR48020:SF12">
    <property type="entry name" value="PROTON MYO-INOSITOL COTRANSPORTER"/>
    <property type="match status" value="1"/>
</dbReference>
<feature type="transmembrane region" description="Helical" evidence="8">
    <location>
        <begin position="436"/>
        <end position="454"/>
    </location>
</feature>
<evidence type="ECO:0000256" key="5">
    <source>
        <dbReference type="ARBA" id="ARBA00022989"/>
    </source>
</evidence>
<feature type="transmembrane region" description="Helical" evidence="8">
    <location>
        <begin position="128"/>
        <end position="151"/>
    </location>
</feature>
<dbReference type="Proteomes" id="UP000031307">
    <property type="component" value="Unassembled WGS sequence"/>
</dbReference>
<proteinExistence type="inferred from homology"/>
<feature type="transmembrane region" description="Helical" evidence="8">
    <location>
        <begin position="191"/>
        <end position="212"/>
    </location>
</feature>
<feature type="transmembrane region" description="Helical" evidence="8">
    <location>
        <begin position="368"/>
        <end position="392"/>
    </location>
</feature>
<evidence type="ECO:0000313" key="11">
    <source>
        <dbReference type="Proteomes" id="UP000031307"/>
    </source>
</evidence>
<evidence type="ECO:0000256" key="1">
    <source>
        <dbReference type="ARBA" id="ARBA00004141"/>
    </source>
</evidence>
<feature type="transmembrane region" description="Helical" evidence="8">
    <location>
        <begin position="304"/>
        <end position="329"/>
    </location>
</feature>
<evidence type="ECO:0000256" key="4">
    <source>
        <dbReference type="ARBA" id="ARBA00022692"/>
    </source>
</evidence>
<dbReference type="InterPro" id="IPR003663">
    <property type="entry name" value="Sugar/inositol_transpt"/>
</dbReference>
<keyword evidence="6 8" id="KW-0472">Membrane</keyword>
<dbReference type="PRINTS" id="PR00171">
    <property type="entry name" value="SUGRTRNSPORT"/>
</dbReference>
<dbReference type="GO" id="GO:0016020">
    <property type="term" value="C:membrane"/>
    <property type="evidence" value="ECO:0007669"/>
    <property type="project" value="UniProtKB-SubCell"/>
</dbReference>
<evidence type="ECO:0000259" key="9">
    <source>
        <dbReference type="PROSITE" id="PS50850"/>
    </source>
</evidence>
<feature type="transmembrane region" description="Helical" evidence="8">
    <location>
        <begin position="163"/>
        <end position="185"/>
    </location>
</feature>
<comment type="caution">
    <text evidence="10">The sequence shown here is derived from an EMBL/GenBank/DDBJ whole genome shotgun (WGS) entry which is preliminary data.</text>
</comment>
<dbReference type="FunFam" id="1.20.1250.20:FF:000073">
    <property type="entry name" value="MFS myo-inositol transporter, putative"/>
    <property type="match status" value="1"/>
</dbReference>
<dbReference type="EMBL" id="JSAM01000122">
    <property type="protein sequence ID" value="KIA76326.1"/>
    <property type="molecule type" value="Genomic_DNA"/>
</dbReference>
<dbReference type="PROSITE" id="PS00217">
    <property type="entry name" value="SUGAR_TRANSPORT_2"/>
    <property type="match status" value="1"/>
</dbReference>
<dbReference type="GO" id="GO:0022857">
    <property type="term" value="F:transmembrane transporter activity"/>
    <property type="evidence" value="ECO:0007669"/>
    <property type="project" value="InterPro"/>
</dbReference>
<keyword evidence="5 8" id="KW-1133">Transmembrane helix</keyword>
<reference evidence="10 11" key="1">
    <citation type="journal article" date="2014" name="Mol. Biol. Evol.">
        <title>Massive expansion of Ubiquitination-related gene families within the Chlamydiae.</title>
        <authorList>
            <person name="Domman D."/>
            <person name="Collingro A."/>
            <person name="Lagkouvardos I."/>
            <person name="Gehre L."/>
            <person name="Weinmaier T."/>
            <person name="Rattei T."/>
            <person name="Subtil A."/>
            <person name="Horn M."/>
        </authorList>
    </citation>
    <scope>NUCLEOTIDE SEQUENCE [LARGE SCALE GENOMIC DNA]</scope>
    <source>
        <strain evidence="10 11">OEW1</strain>
    </source>
</reference>
<comment type="similarity">
    <text evidence="2 7">Belongs to the major facilitator superfamily. Sugar transporter (TC 2.A.1.1) family.</text>
</comment>
<dbReference type="InterPro" id="IPR036259">
    <property type="entry name" value="MFS_trans_sf"/>
</dbReference>
<dbReference type="PATRIC" id="fig|83552.4.peg.2555"/>
<dbReference type="Pfam" id="PF00083">
    <property type="entry name" value="Sugar_tr"/>
    <property type="match status" value="1"/>
</dbReference>
<evidence type="ECO:0000256" key="3">
    <source>
        <dbReference type="ARBA" id="ARBA00022448"/>
    </source>
</evidence>
<evidence type="ECO:0000256" key="7">
    <source>
        <dbReference type="RuleBase" id="RU003346"/>
    </source>
</evidence>
<keyword evidence="3 7" id="KW-0813">Transport</keyword>
<protein>
    <submittedName>
        <fullName evidence="10">Putative metabolite transport protein YwtG</fullName>
    </submittedName>
</protein>
<dbReference type="InterPro" id="IPR005829">
    <property type="entry name" value="Sugar_transporter_CS"/>
</dbReference>
<dbReference type="InterPro" id="IPR005828">
    <property type="entry name" value="MFS_sugar_transport-like"/>
</dbReference>
<dbReference type="PANTHER" id="PTHR48020">
    <property type="entry name" value="PROTON MYO-INOSITOL COTRANSPORTER"/>
    <property type="match status" value="1"/>
</dbReference>
<feature type="transmembrane region" description="Helical" evidence="8">
    <location>
        <begin position="413"/>
        <end position="430"/>
    </location>
</feature>
<evidence type="ECO:0000256" key="8">
    <source>
        <dbReference type="SAM" id="Phobius"/>
    </source>
</evidence>
<dbReference type="InterPro" id="IPR020846">
    <property type="entry name" value="MFS_dom"/>
</dbReference>
<organism evidence="10 11">
    <name type="scientific">Parachlamydia acanthamoebae</name>
    <dbReference type="NCBI Taxonomy" id="83552"/>
    <lineage>
        <taxon>Bacteria</taxon>
        <taxon>Pseudomonadati</taxon>
        <taxon>Chlamydiota</taxon>
        <taxon>Chlamydiia</taxon>
        <taxon>Parachlamydiales</taxon>
        <taxon>Parachlamydiaceae</taxon>
        <taxon>Parachlamydia</taxon>
    </lineage>
</organism>
<dbReference type="NCBIfam" id="TIGR00879">
    <property type="entry name" value="SP"/>
    <property type="match status" value="1"/>
</dbReference>
<dbReference type="PROSITE" id="PS50850">
    <property type="entry name" value="MFS"/>
    <property type="match status" value="1"/>
</dbReference>
<feature type="transmembrane region" description="Helical" evidence="8">
    <location>
        <begin position="103"/>
        <end position="122"/>
    </location>
</feature>
<accession>A0A0C1BXU4</accession>
<comment type="subcellular location">
    <subcellularLocation>
        <location evidence="1">Membrane</location>
        <topology evidence="1">Multi-pass membrane protein</topology>
    </subcellularLocation>
</comment>
<evidence type="ECO:0000256" key="2">
    <source>
        <dbReference type="ARBA" id="ARBA00010992"/>
    </source>
</evidence>
<sequence length="481" mass="53106">MSCRKLSRFLKRGIAIAGFLWQNRKKGFAVKHPLSLYMIVTLSALGGLLFGYDTGVISGAILFIRHDFNLSSSQVEIVISSVLLGAIVGSACAGFLSDQLGRWRLLFFTACLFTIASVASAFAPQFSWLAISRIFIGIALGISSAIVPLYISEISPAPIRGRLVSLNQLAITIGILVSYCVDYAFAYSENWRWMIGLGAFPSFIFGIGMLFLPESPRWLIKKGLETEAKRILHILHGKKEAEREIQEIRQVSAGSNTNAFVFTPWVKRMLVVGIGLAIFQQATGINTIIYYAPIIFELAGFKSAVGAVFATSIIGAVNLIATLFALKLLDTLGRRILLLIGLAGMIFSLFALGLASSIPHVSEMLGEITLACLIVYVCSFAISLGPIFWLLISEIYPLEIRGKAMSIATITNWLTNFIVAFTFLTLIHSLGQARTFWLYGLISIVAWFFCYFLVPETKIKHWKKSKCRKSSSNKRFTLLCE</sequence>
<evidence type="ECO:0000256" key="6">
    <source>
        <dbReference type="ARBA" id="ARBA00023136"/>
    </source>
</evidence>
<dbReference type="InterPro" id="IPR050814">
    <property type="entry name" value="Myo-inositol_Transporter"/>
</dbReference>
<feature type="domain" description="Major facilitator superfamily (MFS) profile" evidence="9">
    <location>
        <begin position="39"/>
        <end position="458"/>
    </location>
</feature>
<keyword evidence="4 8" id="KW-0812">Transmembrane</keyword>
<gene>
    <name evidence="10" type="primary">ywtG</name>
    <name evidence="10" type="ORF">DB43_AL00090</name>
</gene>
<feature type="transmembrane region" description="Helical" evidence="8">
    <location>
        <begin position="270"/>
        <end position="292"/>
    </location>
</feature>
<name>A0A0C1BXU4_9BACT</name>
<evidence type="ECO:0000313" key="10">
    <source>
        <dbReference type="EMBL" id="KIA76326.1"/>
    </source>
</evidence>
<dbReference type="AlphaFoldDB" id="A0A0C1BXU4"/>